<dbReference type="PANTHER" id="PTHR13237:SF9">
    <property type="entry name" value="NEUROGUIDIN"/>
    <property type="match status" value="1"/>
</dbReference>
<accession>A0A6A4WEY9</accession>
<dbReference type="InterPro" id="IPR007146">
    <property type="entry name" value="Sas10/Utp3/C1D"/>
</dbReference>
<dbReference type="PANTHER" id="PTHR13237">
    <property type="entry name" value="SOMETHING ABOUT SILENCING PROTEIN 10-RELATED"/>
    <property type="match status" value="1"/>
</dbReference>
<gene>
    <name evidence="3" type="primary">ngdn_1</name>
    <name evidence="3" type="ORF">FJT64_026951</name>
</gene>
<keyword evidence="4" id="KW-1185">Reference proteome</keyword>
<feature type="region of interest" description="Disordered" evidence="2">
    <location>
        <begin position="124"/>
        <end position="190"/>
    </location>
</feature>
<sequence>MTDSKPPEEEVTRANTLLADLTDGLGKASSLVTALTAKVKDGQLDTAQGLSFLEMKNSLLLSYLVDLSRVMSLKLHGKSIAGDAGIERLVELRTVLERIRPIDQKLRYQVDKLVRIATTGQLGESDPLRFRPQPGNLASRLEGDEASDSDQETDTAAGKPGKGKEGVYVPPKITAVHYDGDETAESRKERRLAAARRRALSSSVMQELGRQYLDTPEEVHDYSDTYRNRSTREEAERTKYEEDFMVRLPETKQDQRRKRELTTDWSLGEELTQRADLSALEGRLPVAGGKKRRAASAAKAGPKRRKGRGNKKPRFNL</sequence>
<organism evidence="3 4">
    <name type="scientific">Amphibalanus amphitrite</name>
    <name type="common">Striped barnacle</name>
    <name type="synonym">Balanus amphitrite</name>
    <dbReference type="NCBI Taxonomy" id="1232801"/>
    <lineage>
        <taxon>Eukaryota</taxon>
        <taxon>Metazoa</taxon>
        <taxon>Ecdysozoa</taxon>
        <taxon>Arthropoda</taxon>
        <taxon>Crustacea</taxon>
        <taxon>Multicrustacea</taxon>
        <taxon>Cirripedia</taxon>
        <taxon>Thoracica</taxon>
        <taxon>Thoracicalcarea</taxon>
        <taxon>Balanomorpha</taxon>
        <taxon>Balanoidea</taxon>
        <taxon>Balanidae</taxon>
        <taxon>Amphibalaninae</taxon>
        <taxon>Amphibalanus</taxon>
    </lineage>
</organism>
<feature type="compositionally biased region" description="Basic and acidic residues" evidence="2">
    <location>
        <begin position="217"/>
        <end position="254"/>
    </location>
</feature>
<comment type="similarity">
    <text evidence="1">Belongs to the SAS10 family.</text>
</comment>
<evidence type="ECO:0000313" key="4">
    <source>
        <dbReference type="Proteomes" id="UP000440578"/>
    </source>
</evidence>
<evidence type="ECO:0000313" key="3">
    <source>
        <dbReference type="EMBL" id="KAF0300551.1"/>
    </source>
</evidence>
<evidence type="ECO:0000256" key="1">
    <source>
        <dbReference type="ARBA" id="ARBA00010979"/>
    </source>
</evidence>
<evidence type="ECO:0000256" key="2">
    <source>
        <dbReference type="SAM" id="MobiDB-lite"/>
    </source>
</evidence>
<dbReference type="GO" id="GO:0000462">
    <property type="term" value="P:maturation of SSU-rRNA from tricistronic rRNA transcript (SSU-rRNA, 5.8S rRNA, LSU-rRNA)"/>
    <property type="evidence" value="ECO:0007669"/>
    <property type="project" value="TreeGrafter"/>
</dbReference>
<feature type="compositionally biased region" description="Acidic residues" evidence="2">
    <location>
        <begin position="144"/>
        <end position="153"/>
    </location>
</feature>
<feature type="region of interest" description="Disordered" evidence="2">
    <location>
        <begin position="215"/>
        <end position="268"/>
    </location>
</feature>
<feature type="compositionally biased region" description="Basic and acidic residues" evidence="2">
    <location>
        <begin position="178"/>
        <end position="190"/>
    </location>
</feature>
<reference evidence="3 4" key="1">
    <citation type="submission" date="2019-07" db="EMBL/GenBank/DDBJ databases">
        <title>Draft genome assembly of a fouling barnacle, Amphibalanus amphitrite (Darwin, 1854): The first reference genome for Thecostraca.</title>
        <authorList>
            <person name="Kim W."/>
        </authorList>
    </citation>
    <scope>NUCLEOTIDE SEQUENCE [LARGE SCALE GENOMIC DNA]</scope>
    <source>
        <strain evidence="3">SNU_AA5</strain>
        <tissue evidence="3">Soma without cirri and trophi</tissue>
    </source>
</reference>
<comment type="caution">
    <text evidence="3">The sequence shown here is derived from an EMBL/GenBank/DDBJ whole genome shotgun (WGS) entry which is preliminary data.</text>
</comment>
<dbReference type="AlphaFoldDB" id="A0A6A4WEY9"/>
<dbReference type="Pfam" id="PF04000">
    <property type="entry name" value="Sas10_Utp3"/>
    <property type="match status" value="1"/>
</dbReference>
<dbReference type="Proteomes" id="UP000440578">
    <property type="component" value="Unassembled WGS sequence"/>
</dbReference>
<name>A0A6A4WEY9_AMPAM</name>
<protein>
    <submittedName>
        <fullName evidence="3">Neuroguidin</fullName>
    </submittedName>
</protein>
<dbReference type="GO" id="GO:0032040">
    <property type="term" value="C:small-subunit processome"/>
    <property type="evidence" value="ECO:0007669"/>
    <property type="project" value="TreeGrafter"/>
</dbReference>
<feature type="region of interest" description="Disordered" evidence="2">
    <location>
        <begin position="280"/>
        <end position="317"/>
    </location>
</feature>
<feature type="compositionally biased region" description="Basic residues" evidence="2">
    <location>
        <begin position="301"/>
        <end position="317"/>
    </location>
</feature>
<dbReference type="EMBL" id="VIIS01001253">
    <property type="protein sequence ID" value="KAF0300551.1"/>
    <property type="molecule type" value="Genomic_DNA"/>
</dbReference>
<proteinExistence type="inferred from homology"/>